<accession>A0A5P2G8A7</accession>
<dbReference type="InterPro" id="IPR011440">
    <property type="entry name" value="DUF1543"/>
</dbReference>
<organism evidence="2 3">
    <name type="scientific">Rhizosphaericola mali</name>
    <dbReference type="NCBI Taxonomy" id="2545455"/>
    <lineage>
        <taxon>Bacteria</taxon>
        <taxon>Pseudomonadati</taxon>
        <taxon>Bacteroidota</taxon>
        <taxon>Chitinophagia</taxon>
        <taxon>Chitinophagales</taxon>
        <taxon>Chitinophagaceae</taxon>
        <taxon>Rhizosphaericola</taxon>
    </lineage>
</organism>
<dbReference type="RefSeq" id="WP_131331088.1">
    <property type="nucleotide sequence ID" value="NZ_CP044016.1"/>
</dbReference>
<evidence type="ECO:0000313" key="2">
    <source>
        <dbReference type="EMBL" id="QES90132.1"/>
    </source>
</evidence>
<dbReference type="Pfam" id="PF07566">
    <property type="entry name" value="DUF1543"/>
    <property type="match status" value="1"/>
</dbReference>
<dbReference type="OrthoDB" id="850243at2"/>
<feature type="domain" description="DUF1543" evidence="1">
    <location>
        <begin position="17"/>
        <end position="68"/>
    </location>
</feature>
<dbReference type="AlphaFoldDB" id="A0A5P2G8A7"/>
<evidence type="ECO:0000259" key="1">
    <source>
        <dbReference type="Pfam" id="PF07566"/>
    </source>
</evidence>
<gene>
    <name evidence="2" type="ORF">E0W69_016250</name>
</gene>
<keyword evidence="3" id="KW-1185">Reference proteome</keyword>
<dbReference type="Gene3D" id="3.10.20.10">
    <property type="match status" value="2"/>
</dbReference>
<proteinExistence type="predicted"/>
<dbReference type="EMBL" id="CP044016">
    <property type="protein sequence ID" value="QES90132.1"/>
    <property type="molecule type" value="Genomic_DNA"/>
</dbReference>
<reference evidence="2 3" key="1">
    <citation type="submission" date="2019-09" db="EMBL/GenBank/DDBJ databases">
        <title>Complete genome sequence of Arachidicoccus sp. B3-10 isolated from apple orchard soil.</title>
        <authorList>
            <person name="Kim H.S."/>
            <person name="Han K.-I."/>
            <person name="Suh M.K."/>
            <person name="Lee K.C."/>
            <person name="Eom M.K."/>
            <person name="Kim J.-S."/>
            <person name="Kang S.W."/>
            <person name="Sin Y."/>
            <person name="Lee J.-S."/>
        </authorList>
    </citation>
    <scope>NUCLEOTIDE SEQUENCE [LARGE SCALE GENOMIC DNA]</scope>
    <source>
        <strain evidence="2 3">B3-10</strain>
    </source>
</reference>
<evidence type="ECO:0000313" key="3">
    <source>
        <dbReference type="Proteomes" id="UP000292424"/>
    </source>
</evidence>
<name>A0A5P2G8A7_9BACT</name>
<protein>
    <submittedName>
        <fullName evidence="2">DUF1543 domain-containing protein</fullName>
    </submittedName>
</protein>
<dbReference type="Proteomes" id="UP000292424">
    <property type="component" value="Chromosome"/>
</dbReference>
<sequence>MKLFMILLGGRPEGRWTEQHDILFGIGEDLKSLLPQIKASWREAASVGRLHIDAWREVNFVNGFHVEVKERDSSIENDKQLFFINLGGYRENEFDEFHYKMIIVADNKSEAIKLAKKSSFFSDYNMAGANSHIDDKYGVDVDDIYAIDEILPSEIKEKYSIQIRLTEAKEEDKMHLGYLKLSLLK</sequence>
<dbReference type="KEGG" id="arac:E0W69_016250"/>